<protein>
    <submittedName>
        <fullName evidence="1">Uncharacterized protein</fullName>
    </submittedName>
</protein>
<sequence>MDFLLQLLLLALPIPADLTSWGVSSPETVRGMKGSCLVIPCTFSFPASVKVPDGITTIWYYDYSGRRQVVSHSTNPQLVEARFQGRAQLVGNPELKVCNLLLKDLQPEDSGSYNFRFEISEVNRWVDVKGTAVTVTEELIMPTVASPAELHEGMEVDFNCSTPYACLQEPVTLRWQGQDPARSITSTLQKLEPTGIHHQETLHMALSWQDHGRTLSCQLSAANHRTQREIRLQVQYAPKGVEILLSPSGRNILPGDLVTLICQVNSSHPQVSSVQWVKDGTHLKTRSRVLQLPQAAWADAGVYTCEAGNGVGSSVSPPVSLHIFMAVVQVSPAGSILENQTVTLACNTPKEAPRELRYTWYKNHGLMKDTHSRILQLHSVTRADTGFYFCEVQNAQGRERSDPVSVVVHHPPLTPHLTAFLETQEGLVGILQCSVVSEPLASLVLSREGLILASTSGEGDQSPRFSVYSAPNSLRLEIRDLGPTDSGEYTCSATNSLGNSSSTLDFHANVARLLISPAAEVAEGQAVTLSCRSSLSPMPDTRFSWYRNGALLLEGPSSSLLLPVVSSTDAGSYHCRAQDGHGTSGLSSPAVLTVLYAPRRPTFTAQLDPDTAGASQRGLLLCRVDSDPPAQLRLLHRGRVVASALPSGGSCSACESCSSRTKVTRAPNLLRVEIQDPVLEDEGVYLCEASNVLGNASASANFNAQATVLVITPSHTLQEGTGANLTCRVNREAGGPANFTWFRDGALWAQGPLETLTLLPVARTDAALYACRILTEAGAQLSTPVVLRVLYPPDPPKLSALLDVDQGHTAVFVCTVDSRPPAHLALFHGEHLLATSPGPQLPSRGRLQAKTTANFLQLEVQDLSLKDSGSYRCEANNALGSTNTSLFFQIRGAWVRVSPSPELREGQAVVLSCQVPTGVLEGASYRWYRDGQPLQEFTSASVRFAAITLSQAGAYHCQAQAPGSATTNLAAPVSLHVSYAPRQATLTTLMDTGPGRLGLLLCRVNSDPPAQLRLLHGDRLVASTLQGVGELAGSSPRLQVAVAPNTLRLEIHNAVLEDEGVYTCEATNALGQALASATFDTQAVSVQVWPKATVQEGQLVNLTCLVWTTHVTQLTYTWYQDGQQRPDAAHSITLPNVTVVDATSYSCGVLIPGQTLHLSRPVTLDVLYAPRSLRLTYLLESRGGQLALVLCTVDSRPPAQLVLSHAGRLLASSTTASVPNTLQLELWEPRPSDEGLYSCSARSPLGQVNTSLELRLEGVQVTLAPSATVPEGAPITVSCEDPAARPPTVYAWYHNSRWLQEGPEASLSFPVVTRAHAGAYSCQVRDAQGTRSSRPTALHVLCKQGSLPGGAQDAPRDAAVSSFWDSRTSPMAVVQCTVDSEPPAELALARNGKVLATSNGIPGLAVETGHVQVARNALRLRVQAVPSGDEDTYICTARNLLGSVSTTLGQLQAEGVHVLAEPGLDVPEGAALNLSCQLPGGPGLMGNSTFTWFWNGRQLHTEPVPTLAFTHVARDHAGMYHCQAELPTGATASAPVTLRVLYPPKTPTMTVFVEPEGGIQGILDCRVDSEPLASLTLHLGSRLVASSQSKIAPAKPHIHVSVTPNALRVVIEELRPSDQGEYVCSASNSLGSASAATYFGTRGNTLGKPVVLHWSLDGRPQRMVTLEEPVPKLEVRLVALEAEGQELLLELEKNHRLLAPGYTETHYSPDGQPVVLFPNHKDHCHYHGHVRGFPDSWVVLSICSGMRGLITLSSNASYYVHPWPAGDSKDFLTHRIFRVEQLFSGKGTCGHRDPGDKRDMTSLLCATQIRERRESLRSPRYLELYIVGDHTLFLTQHRNLNHAKQRLLEVANYVDQILRTLDIKVVLTGLEVWTEQDQSRVTPDANATLWAFLQWRRGLWARQPHDSAQLLTGQAFRGATVGLAPVAGMCLAESSGGVTTDHSEFSIGAAATMAHEIGHSLGLSHDPHGCCAEAAVEQGGCVMAAATGHPFPRVFSACSRRQLRAFFRKGGGACLSNAPDSGLLVPQARCGNGFVEKGEECDCGAGQECPDSCCLGHSCSLRAGAQCTHGDCCAHCLLKPAGTPCRPAAGDCDLPEFCTGASPYCPPDIYLLDGSPCARGRGYCRDGACPTLEQQCQQLWGPGSRPAPEACFQVLNSAGDAQGNCGQQGDGNFVPCAQRDAQCGKLQCQGGEQSALVPHAVPVDSTVHLGSREVTCRGASVLPGAQLDLPDLGLVEAGTQCGPRMVCQERRCQNTTFRELELCLMACHGHGVCNSNRNCHCAPGWAPPSCDKPGLGGSVDSGPVQPQNRDAFTLAVILSSVMPLLPGAGLAWCCCRRPGLCLQRCFWGSRRDLMCSGSKDGPCRGHPLGSIHPMELRLTAPQEPQPFGTLATFVHSTVPPPVASQTLRTLLEPNSHLEKPVPHSPACTPKTCGRNARRPSLPILATVLLTKL</sequence>
<dbReference type="Proteomes" id="UP001057279">
    <property type="component" value="Linkage Group LG13"/>
</dbReference>
<evidence type="ECO:0000313" key="2">
    <source>
        <dbReference type="Proteomes" id="UP001057279"/>
    </source>
</evidence>
<gene>
    <name evidence="1" type="ORF">MJG53_011754</name>
</gene>
<name>A0ACB9UP95_9CETA</name>
<proteinExistence type="predicted"/>
<dbReference type="EMBL" id="CM043038">
    <property type="protein sequence ID" value="KAI4575551.1"/>
    <property type="molecule type" value="Genomic_DNA"/>
</dbReference>
<reference evidence="1" key="1">
    <citation type="submission" date="2022-03" db="EMBL/GenBank/DDBJ databases">
        <title>Genomic analyses of argali, domestic sheep and their hybrids provide insights into chromosomal evolution, heterosis and genetic basis of agronomic traits.</title>
        <authorList>
            <person name="Li M."/>
        </authorList>
    </citation>
    <scope>NUCLEOTIDE SEQUENCE</scope>
    <source>
        <strain evidence="1">F1 hybrid</strain>
    </source>
</reference>
<organism evidence="1 2">
    <name type="scientific">Ovis ammon polii x Ovis aries</name>
    <dbReference type="NCBI Taxonomy" id="2918886"/>
    <lineage>
        <taxon>Eukaryota</taxon>
        <taxon>Metazoa</taxon>
        <taxon>Chordata</taxon>
        <taxon>Craniata</taxon>
        <taxon>Vertebrata</taxon>
        <taxon>Euteleostomi</taxon>
        <taxon>Mammalia</taxon>
        <taxon>Eutheria</taxon>
        <taxon>Laurasiatheria</taxon>
        <taxon>Artiodactyla</taxon>
        <taxon>Ruminantia</taxon>
        <taxon>Pecora</taxon>
        <taxon>Bovidae</taxon>
        <taxon>Caprinae</taxon>
        <taxon>Ovis</taxon>
    </lineage>
</organism>
<accession>A0ACB9UP95</accession>
<keyword evidence="2" id="KW-1185">Reference proteome</keyword>
<comment type="caution">
    <text evidence="1">The sequence shown here is derived from an EMBL/GenBank/DDBJ whole genome shotgun (WGS) entry which is preliminary data.</text>
</comment>
<evidence type="ECO:0000313" key="1">
    <source>
        <dbReference type="EMBL" id="KAI4575551.1"/>
    </source>
</evidence>